<evidence type="ECO:0000259" key="4">
    <source>
        <dbReference type="PROSITE" id="PS50086"/>
    </source>
</evidence>
<proteinExistence type="predicted"/>
<keyword evidence="3" id="KW-0812">Transmembrane</keyword>
<dbReference type="SMART" id="SM00164">
    <property type="entry name" value="TBC"/>
    <property type="match status" value="1"/>
</dbReference>
<dbReference type="SUPFAM" id="SSF47923">
    <property type="entry name" value="Ypt/Rab-GAP domain of gyp1p"/>
    <property type="match status" value="2"/>
</dbReference>
<dbReference type="PROSITE" id="PS50086">
    <property type="entry name" value="TBC_RABGAP"/>
    <property type="match status" value="1"/>
</dbReference>
<feature type="compositionally biased region" description="Polar residues" evidence="2">
    <location>
        <begin position="416"/>
        <end position="425"/>
    </location>
</feature>
<dbReference type="AlphaFoldDB" id="A0A165MX47"/>
<dbReference type="GO" id="GO:0005096">
    <property type="term" value="F:GTPase activator activity"/>
    <property type="evidence" value="ECO:0007669"/>
    <property type="project" value="UniProtKB-KW"/>
</dbReference>
<evidence type="ECO:0000256" key="2">
    <source>
        <dbReference type="SAM" id="MobiDB-lite"/>
    </source>
</evidence>
<dbReference type="PANTHER" id="PTHR20913:SF7">
    <property type="entry name" value="RE60063P"/>
    <property type="match status" value="1"/>
</dbReference>
<reference evidence="5 6" key="1">
    <citation type="journal article" date="2016" name="Mol. Biol. Evol.">
        <title>Comparative Genomics of Early-Diverging Mushroom-Forming Fungi Provides Insights into the Origins of Lignocellulose Decay Capabilities.</title>
        <authorList>
            <person name="Nagy L.G."/>
            <person name="Riley R."/>
            <person name="Tritt A."/>
            <person name="Adam C."/>
            <person name="Daum C."/>
            <person name="Floudas D."/>
            <person name="Sun H."/>
            <person name="Yadav J.S."/>
            <person name="Pangilinan J."/>
            <person name="Larsson K.H."/>
            <person name="Matsuura K."/>
            <person name="Barry K."/>
            <person name="Labutti K."/>
            <person name="Kuo R."/>
            <person name="Ohm R.A."/>
            <person name="Bhattacharya S.S."/>
            <person name="Shirouzu T."/>
            <person name="Yoshinaga Y."/>
            <person name="Martin F.M."/>
            <person name="Grigoriev I.V."/>
            <person name="Hibbett D.S."/>
        </authorList>
    </citation>
    <scope>NUCLEOTIDE SEQUENCE [LARGE SCALE GENOMIC DNA]</scope>
    <source>
        <strain evidence="5 6">L-15889</strain>
    </source>
</reference>
<dbReference type="InterPro" id="IPR045913">
    <property type="entry name" value="TBC20/Gyp8-like"/>
</dbReference>
<dbReference type="GO" id="GO:0006888">
    <property type="term" value="P:endoplasmic reticulum to Golgi vesicle-mediated transport"/>
    <property type="evidence" value="ECO:0007669"/>
    <property type="project" value="TreeGrafter"/>
</dbReference>
<keyword evidence="1" id="KW-0343">GTPase activation</keyword>
<feature type="region of interest" description="Disordered" evidence="2">
    <location>
        <begin position="1"/>
        <end position="20"/>
    </location>
</feature>
<sequence length="603" mass="66367">MSDGEAAERASSTSASPDWDALRKKSLGPYGFGDARRTLWPLLLHVDHPESGVPTVDASSDPWTSTDVSGSGELELSADIDQALTHRDERQIGLDTNRSFVLYPVDEGPDRERLKRRLHELIVSVFRKRRLLNYFQGYHDIVSVLFLTLPPEVQTASVEKMSLHRLRDAMGMTLEPVVGLLRILKRLLQAADPEFSSVLERTSPLPYFALSNILTLLSHDVPTLPLIQHIFDYLLCRHPIATVYLVAAVVLSRRDEVRQLVEADDEGMIHSVLSTLPELYEEDDHAISDDAMNEATQHESSVAAHSDTLPAGSIQEHNVSVSDGAGEDQYTDVSDDYTVDASVFSMSDTSSTVGDDESTAIGAESEADDSIDEKIDSILTPPPPSAAFGPPSSNIALEHHPQEEVEDLSEKRSHSRASTTESDSTPPRPRISLTSLLMQADALHARFPPSHPSIALAEIMGPQSVMRTWSEDPAELLPDDDAELMVTKPELVVVPWIEPDDEVDSGTEDEGRAKHRARRRLKKPRHLVLQRKTMVAGAVLVLGVAVAVYGFQSGGAAGLFRGFVEPHQQRHSLGREWKRVTHFVGGVVLGVGERIFEPLLYGV</sequence>
<evidence type="ECO:0000313" key="5">
    <source>
        <dbReference type="EMBL" id="KZT66235.1"/>
    </source>
</evidence>
<dbReference type="Gene3D" id="1.10.472.80">
    <property type="entry name" value="Ypt/Rab-GAP domain of gyp1p, domain 3"/>
    <property type="match status" value="1"/>
</dbReference>
<organism evidence="5 6">
    <name type="scientific">Daedalea quercina L-15889</name>
    <dbReference type="NCBI Taxonomy" id="1314783"/>
    <lineage>
        <taxon>Eukaryota</taxon>
        <taxon>Fungi</taxon>
        <taxon>Dikarya</taxon>
        <taxon>Basidiomycota</taxon>
        <taxon>Agaricomycotina</taxon>
        <taxon>Agaricomycetes</taxon>
        <taxon>Polyporales</taxon>
        <taxon>Fomitopsis</taxon>
    </lineage>
</organism>
<keyword evidence="3" id="KW-1133">Transmembrane helix</keyword>
<dbReference type="OrthoDB" id="206700at2759"/>
<evidence type="ECO:0000256" key="3">
    <source>
        <dbReference type="SAM" id="Phobius"/>
    </source>
</evidence>
<dbReference type="InterPro" id="IPR035969">
    <property type="entry name" value="Rab-GAP_TBC_sf"/>
</dbReference>
<name>A0A165MX47_9APHY</name>
<accession>A0A165MX47</accession>
<dbReference type="Gene3D" id="1.10.8.1310">
    <property type="match status" value="1"/>
</dbReference>
<dbReference type="Proteomes" id="UP000076727">
    <property type="component" value="Unassembled WGS sequence"/>
</dbReference>
<keyword evidence="6" id="KW-1185">Reference proteome</keyword>
<keyword evidence="3" id="KW-0472">Membrane</keyword>
<feature type="domain" description="Rab-GAP TBC" evidence="4">
    <location>
        <begin position="30"/>
        <end position="238"/>
    </location>
</feature>
<feature type="compositionally biased region" description="Basic and acidic residues" evidence="2">
    <location>
        <begin position="397"/>
        <end position="412"/>
    </location>
</feature>
<protein>
    <recommendedName>
        <fullName evidence="4">Rab-GAP TBC domain-containing protein</fullName>
    </recommendedName>
</protein>
<feature type="region of interest" description="Disordered" evidence="2">
    <location>
        <begin position="347"/>
        <end position="430"/>
    </location>
</feature>
<dbReference type="GO" id="GO:0005789">
    <property type="term" value="C:endoplasmic reticulum membrane"/>
    <property type="evidence" value="ECO:0007669"/>
    <property type="project" value="TreeGrafter"/>
</dbReference>
<dbReference type="InterPro" id="IPR000195">
    <property type="entry name" value="Rab-GAP-TBC_dom"/>
</dbReference>
<feature type="transmembrane region" description="Helical" evidence="3">
    <location>
        <begin position="533"/>
        <end position="551"/>
    </location>
</feature>
<evidence type="ECO:0000313" key="6">
    <source>
        <dbReference type="Proteomes" id="UP000076727"/>
    </source>
</evidence>
<evidence type="ECO:0000256" key="1">
    <source>
        <dbReference type="ARBA" id="ARBA00022468"/>
    </source>
</evidence>
<dbReference type="EMBL" id="KV429092">
    <property type="protein sequence ID" value="KZT66235.1"/>
    <property type="molecule type" value="Genomic_DNA"/>
</dbReference>
<dbReference type="PANTHER" id="PTHR20913">
    <property type="entry name" value="TBC1 DOMAIN FAMILY MEMBER 20/GTPASE"/>
    <property type="match status" value="1"/>
</dbReference>
<dbReference type="STRING" id="1314783.A0A165MX47"/>
<dbReference type="Pfam" id="PF00566">
    <property type="entry name" value="RabGAP-TBC"/>
    <property type="match status" value="1"/>
</dbReference>
<gene>
    <name evidence="5" type="ORF">DAEQUDRAFT_695897</name>
</gene>